<dbReference type="InterPro" id="IPR036365">
    <property type="entry name" value="PGBD-like_sf"/>
</dbReference>
<organism evidence="4 5">
    <name type="scientific">Streptomyces alfalfae</name>
    <dbReference type="NCBI Taxonomy" id="1642299"/>
    <lineage>
        <taxon>Bacteria</taxon>
        <taxon>Bacillati</taxon>
        <taxon>Actinomycetota</taxon>
        <taxon>Actinomycetes</taxon>
        <taxon>Kitasatosporales</taxon>
        <taxon>Streptomycetaceae</taxon>
        <taxon>Streptomyces</taxon>
    </lineage>
</organism>
<feature type="region of interest" description="Disordered" evidence="1">
    <location>
        <begin position="85"/>
        <end position="182"/>
    </location>
</feature>
<dbReference type="Proteomes" id="UP000596130">
    <property type="component" value="Chromosome"/>
</dbReference>
<dbReference type="Gene3D" id="1.10.101.10">
    <property type="entry name" value="PGBD-like superfamily/PGBD"/>
    <property type="match status" value="1"/>
</dbReference>
<feature type="region of interest" description="Disordered" evidence="1">
    <location>
        <begin position="1"/>
        <end position="56"/>
    </location>
</feature>
<evidence type="ECO:0000256" key="2">
    <source>
        <dbReference type="SAM" id="Phobius"/>
    </source>
</evidence>
<dbReference type="EMBL" id="CP065959">
    <property type="protein sequence ID" value="QQC89076.1"/>
    <property type="molecule type" value="Genomic_DNA"/>
</dbReference>
<protein>
    <submittedName>
        <fullName evidence="4">Peptidoglycan-binding protein</fullName>
    </submittedName>
</protein>
<dbReference type="AlphaFoldDB" id="A0A7T4PF34"/>
<evidence type="ECO:0000313" key="5">
    <source>
        <dbReference type="Proteomes" id="UP000596130"/>
    </source>
</evidence>
<keyword evidence="2" id="KW-0812">Transmembrane</keyword>
<proteinExistence type="predicted"/>
<keyword evidence="2" id="KW-1133">Transmembrane helix</keyword>
<name>A0A7T4PF34_9ACTN</name>
<evidence type="ECO:0000313" key="4">
    <source>
        <dbReference type="EMBL" id="QQC89076.1"/>
    </source>
</evidence>
<sequence>MSGGNAPGTAETPGTRAAPGTVEAPGGTAVVSGLAATRPLDVREAPGTGNAPRQRRRPYALLAVGGAFAAVVAAGVLATGMLSSAADQPDRDRALPAVPTPAPADPTKPVPPPAKASPQPSAAPSAQPRLATPPPSPTRASESPSSSPPPPTARATGSVGTTPPPRHEPTVRASLAEGDKGPEVAELQERLAQLHLYAGEPDGVYTRLVSDAVTRYQWARGLTDDPRGEYGRETRRSLEAETHR</sequence>
<evidence type="ECO:0000256" key="1">
    <source>
        <dbReference type="SAM" id="MobiDB-lite"/>
    </source>
</evidence>
<dbReference type="InterPro" id="IPR036366">
    <property type="entry name" value="PGBDSf"/>
</dbReference>
<accession>A0A7T4PF34</accession>
<dbReference type="RefSeq" id="WP_198502512.1">
    <property type="nucleotide sequence ID" value="NZ_CP065959.1"/>
</dbReference>
<evidence type="ECO:0000259" key="3">
    <source>
        <dbReference type="Pfam" id="PF01471"/>
    </source>
</evidence>
<feature type="compositionally biased region" description="Basic and acidic residues" evidence="1">
    <location>
        <begin position="222"/>
        <end position="244"/>
    </location>
</feature>
<feature type="compositionally biased region" description="Pro residues" evidence="1">
    <location>
        <begin position="98"/>
        <end position="115"/>
    </location>
</feature>
<dbReference type="Pfam" id="PF01471">
    <property type="entry name" value="PG_binding_1"/>
    <property type="match status" value="1"/>
</dbReference>
<feature type="domain" description="Peptidoglycan binding-like" evidence="3">
    <location>
        <begin position="181"/>
        <end position="238"/>
    </location>
</feature>
<dbReference type="InterPro" id="IPR002477">
    <property type="entry name" value="Peptidoglycan-bd-like"/>
</dbReference>
<reference evidence="4 5" key="1">
    <citation type="submission" date="2020-12" db="EMBL/GenBank/DDBJ databases">
        <title>Identification and biosynthesis of polyene macrolides produced by Streptomyces alfalfae Men-myco-93-63.</title>
        <authorList>
            <person name="Liu D."/>
            <person name="Li Y."/>
            <person name="Liu L."/>
            <person name="Han X."/>
            <person name="Shen F."/>
        </authorList>
    </citation>
    <scope>NUCLEOTIDE SEQUENCE [LARGE SCALE GENOMIC DNA]</scope>
    <source>
        <strain evidence="4 5">Men-myco-93-63</strain>
    </source>
</reference>
<gene>
    <name evidence="4" type="ORF">I8755_12130</name>
</gene>
<feature type="region of interest" description="Disordered" evidence="1">
    <location>
        <begin position="220"/>
        <end position="244"/>
    </location>
</feature>
<keyword evidence="2" id="KW-0472">Membrane</keyword>
<dbReference type="SUPFAM" id="SSF47090">
    <property type="entry name" value="PGBD-like"/>
    <property type="match status" value="1"/>
</dbReference>
<feature type="compositionally biased region" description="Low complexity" evidence="1">
    <location>
        <begin position="116"/>
        <end position="130"/>
    </location>
</feature>
<feature type="transmembrane region" description="Helical" evidence="2">
    <location>
        <begin position="59"/>
        <end position="82"/>
    </location>
</feature>